<name>A0AAW6CJV0_FLAPL</name>
<dbReference type="Gene3D" id="2.40.50.230">
    <property type="entry name" value="Gp5 N-terminal domain"/>
    <property type="match status" value="1"/>
</dbReference>
<organism evidence="1 2">
    <name type="scientific">Flavonifractor plautii</name>
    <name type="common">Fusobacterium plautii</name>
    <dbReference type="NCBI Taxonomy" id="292800"/>
    <lineage>
        <taxon>Bacteria</taxon>
        <taxon>Bacillati</taxon>
        <taxon>Bacillota</taxon>
        <taxon>Clostridia</taxon>
        <taxon>Eubacteriales</taxon>
        <taxon>Oscillospiraceae</taxon>
        <taxon>Flavonifractor</taxon>
    </lineage>
</organism>
<dbReference type="AlphaFoldDB" id="A0AAW6CJV0"/>
<evidence type="ECO:0008006" key="3">
    <source>
        <dbReference type="Google" id="ProtNLM"/>
    </source>
</evidence>
<gene>
    <name evidence="1" type="ORF">PNE06_15555</name>
</gene>
<dbReference type="EMBL" id="JAQLWV010000025">
    <property type="protein sequence ID" value="MDB7934500.1"/>
    <property type="molecule type" value="Genomic_DNA"/>
</dbReference>
<evidence type="ECO:0000313" key="2">
    <source>
        <dbReference type="Proteomes" id="UP001211173"/>
    </source>
</evidence>
<comment type="caution">
    <text evidence="1">The sequence shown here is derived from an EMBL/GenBank/DDBJ whole genome shotgun (WGS) entry which is preliminary data.</text>
</comment>
<evidence type="ECO:0000313" key="1">
    <source>
        <dbReference type="EMBL" id="MDB7934500.1"/>
    </source>
</evidence>
<dbReference type="Proteomes" id="UP001211173">
    <property type="component" value="Unassembled WGS sequence"/>
</dbReference>
<sequence>MANEIFRVGKVSSIDYAAGLVRVVYPDKDNSVTAPLPMLCTEYNMPKVGDPVMVLHLSNGTEAGLVLGRYWSGNHKPPEGAEGLFRKDLGRTPGEAVIRYDGSTLTIQCAGAIHIEAGGAVTINGATIDLN</sequence>
<accession>A0AAW6CJV0</accession>
<dbReference type="InterPro" id="IPR037026">
    <property type="entry name" value="Vgr_OB-fold_dom_sf"/>
</dbReference>
<dbReference type="RefSeq" id="WP_024724667.1">
    <property type="nucleotide sequence ID" value="NZ_BAABZG010000001.1"/>
</dbReference>
<proteinExistence type="predicted"/>
<protein>
    <recommendedName>
        <fullName evidence="3">Phage P2 baseplate assembly protein gpV</fullName>
    </recommendedName>
</protein>
<reference evidence="1" key="1">
    <citation type="submission" date="2023-01" db="EMBL/GenBank/DDBJ databases">
        <title>Human gut microbiome strain richness.</title>
        <authorList>
            <person name="Chen-Liaw A."/>
        </authorList>
    </citation>
    <scope>NUCLEOTIDE SEQUENCE</scope>
    <source>
        <strain evidence="1">1001287st1_F4_1001285I_161205</strain>
    </source>
</reference>